<keyword evidence="2" id="KW-0238">DNA-binding</keyword>
<evidence type="ECO:0000256" key="1">
    <source>
        <dbReference type="ARBA" id="ARBA00023015"/>
    </source>
</evidence>
<dbReference type="InterPro" id="IPR000524">
    <property type="entry name" value="Tscrpt_reg_HTH_GntR"/>
</dbReference>
<organism evidence="5 6">
    <name type="scientific">Paenibacillus spongiae</name>
    <dbReference type="NCBI Taxonomy" id="2909671"/>
    <lineage>
        <taxon>Bacteria</taxon>
        <taxon>Bacillati</taxon>
        <taxon>Bacillota</taxon>
        <taxon>Bacilli</taxon>
        <taxon>Bacillales</taxon>
        <taxon>Paenibacillaceae</taxon>
        <taxon>Paenibacillus</taxon>
    </lineage>
</organism>
<evidence type="ECO:0000259" key="4">
    <source>
        <dbReference type="PROSITE" id="PS50949"/>
    </source>
</evidence>
<dbReference type="PANTHER" id="PTHR44846:SF1">
    <property type="entry name" value="MANNOSYL-D-GLYCERATE TRANSPORT_METABOLISM SYSTEM REPRESSOR MNGR-RELATED"/>
    <property type="match status" value="1"/>
</dbReference>
<dbReference type="PANTHER" id="PTHR44846">
    <property type="entry name" value="MANNOSYL-D-GLYCERATE TRANSPORT/METABOLISM SYSTEM REPRESSOR MNGR-RELATED"/>
    <property type="match status" value="1"/>
</dbReference>
<dbReference type="InterPro" id="IPR036388">
    <property type="entry name" value="WH-like_DNA-bd_sf"/>
</dbReference>
<evidence type="ECO:0000256" key="3">
    <source>
        <dbReference type="ARBA" id="ARBA00023163"/>
    </source>
</evidence>
<accession>A0ABY5SAH8</accession>
<evidence type="ECO:0000313" key="5">
    <source>
        <dbReference type="EMBL" id="UVI30952.1"/>
    </source>
</evidence>
<dbReference type="Proteomes" id="UP001057877">
    <property type="component" value="Chromosome"/>
</dbReference>
<dbReference type="InterPro" id="IPR011663">
    <property type="entry name" value="UTRA"/>
</dbReference>
<keyword evidence="6" id="KW-1185">Reference proteome</keyword>
<evidence type="ECO:0000313" key="6">
    <source>
        <dbReference type="Proteomes" id="UP001057877"/>
    </source>
</evidence>
<dbReference type="PROSITE" id="PS50949">
    <property type="entry name" value="HTH_GNTR"/>
    <property type="match status" value="1"/>
</dbReference>
<dbReference type="EMBL" id="CP091430">
    <property type="protein sequence ID" value="UVI30952.1"/>
    <property type="molecule type" value="Genomic_DNA"/>
</dbReference>
<dbReference type="SMART" id="SM00866">
    <property type="entry name" value="UTRA"/>
    <property type="match status" value="1"/>
</dbReference>
<dbReference type="Pfam" id="PF07702">
    <property type="entry name" value="UTRA"/>
    <property type="match status" value="1"/>
</dbReference>
<feature type="domain" description="HTH gntR-type" evidence="4">
    <location>
        <begin position="13"/>
        <end position="81"/>
    </location>
</feature>
<evidence type="ECO:0000256" key="2">
    <source>
        <dbReference type="ARBA" id="ARBA00023125"/>
    </source>
</evidence>
<dbReference type="RefSeq" id="WP_258387015.1">
    <property type="nucleotide sequence ID" value="NZ_CP091430.1"/>
</dbReference>
<dbReference type="SUPFAM" id="SSF46785">
    <property type="entry name" value="Winged helix' DNA-binding domain"/>
    <property type="match status" value="1"/>
</dbReference>
<keyword evidence="1" id="KW-0805">Transcription regulation</keyword>
<gene>
    <name evidence="5" type="ORF">L1F29_03550</name>
</gene>
<dbReference type="InterPro" id="IPR028978">
    <property type="entry name" value="Chorismate_lyase_/UTRA_dom_sf"/>
</dbReference>
<sequence length="247" mass="28363">MKIVSVLKPDSKLPLYAQLKEILLGQIKEGVWQPGDVIPPETVLMQQYSVSRATIRQAINELVQEGYFTRHRGRGTFVNKQKLDVKLQSLYSFTEDMMEKGLKPESQVLELAVVVADSKVKEALDLHEHDLAVKLVRLRLANEEIMMLETTYLPYHLFKDLTIVDVTNSPLYTVLEQKYNLTIDRAIEYFEPILVEKRESKLLQVKAGSPALYLERIGSLADGTPVELSQSIVRGDRSRYFVELWRK</sequence>
<keyword evidence="3" id="KW-0804">Transcription</keyword>
<dbReference type="Pfam" id="PF00392">
    <property type="entry name" value="GntR"/>
    <property type="match status" value="1"/>
</dbReference>
<dbReference type="InterPro" id="IPR050679">
    <property type="entry name" value="Bact_HTH_transcr_reg"/>
</dbReference>
<name>A0ABY5SAH8_9BACL</name>
<dbReference type="Gene3D" id="3.40.1410.10">
    <property type="entry name" value="Chorismate lyase-like"/>
    <property type="match status" value="1"/>
</dbReference>
<dbReference type="CDD" id="cd07377">
    <property type="entry name" value="WHTH_GntR"/>
    <property type="match status" value="1"/>
</dbReference>
<dbReference type="PRINTS" id="PR00035">
    <property type="entry name" value="HTHGNTR"/>
</dbReference>
<dbReference type="Gene3D" id="1.10.10.10">
    <property type="entry name" value="Winged helix-like DNA-binding domain superfamily/Winged helix DNA-binding domain"/>
    <property type="match status" value="1"/>
</dbReference>
<dbReference type="SMART" id="SM00345">
    <property type="entry name" value="HTH_GNTR"/>
    <property type="match status" value="1"/>
</dbReference>
<dbReference type="InterPro" id="IPR036390">
    <property type="entry name" value="WH_DNA-bd_sf"/>
</dbReference>
<dbReference type="SUPFAM" id="SSF64288">
    <property type="entry name" value="Chorismate lyase-like"/>
    <property type="match status" value="1"/>
</dbReference>
<proteinExistence type="predicted"/>
<protein>
    <submittedName>
        <fullName evidence="5">GntR family transcriptional regulator</fullName>
    </submittedName>
</protein>
<reference evidence="5" key="1">
    <citation type="submission" date="2022-01" db="EMBL/GenBank/DDBJ databases">
        <title>Paenibacillus spongiae sp. nov., isolated from marine sponge.</title>
        <authorList>
            <person name="Li Z."/>
            <person name="Zhang M."/>
        </authorList>
    </citation>
    <scope>NUCLEOTIDE SEQUENCE</scope>
    <source>
        <strain evidence="5">PHS-Z3</strain>
    </source>
</reference>